<gene>
    <name evidence="3" type="ORF">B0H15DRAFT_974656</name>
</gene>
<dbReference type="AlphaFoldDB" id="A0AAD6ULF1"/>
<dbReference type="EMBL" id="JARJCN010000002">
    <property type="protein sequence ID" value="KAJ7103044.1"/>
    <property type="molecule type" value="Genomic_DNA"/>
</dbReference>
<feature type="chain" id="PRO_5042030679" evidence="2">
    <location>
        <begin position="25"/>
        <end position="406"/>
    </location>
</feature>
<evidence type="ECO:0000313" key="4">
    <source>
        <dbReference type="Proteomes" id="UP001222325"/>
    </source>
</evidence>
<evidence type="ECO:0000313" key="3">
    <source>
        <dbReference type="EMBL" id="KAJ7103044.1"/>
    </source>
</evidence>
<comment type="caution">
    <text evidence="3">The sequence shown here is derived from an EMBL/GenBank/DDBJ whole genome shotgun (WGS) entry which is preliminary data.</text>
</comment>
<feature type="region of interest" description="Disordered" evidence="1">
    <location>
        <begin position="385"/>
        <end position="406"/>
    </location>
</feature>
<protein>
    <submittedName>
        <fullName evidence="3">Lectin</fullName>
    </submittedName>
</protein>
<proteinExistence type="predicted"/>
<keyword evidence="4" id="KW-1185">Reference proteome</keyword>
<keyword evidence="2" id="KW-0732">Signal</keyword>
<name>A0AAD6ULF1_9AGAR</name>
<feature type="signal peptide" evidence="2">
    <location>
        <begin position="1"/>
        <end position="24"/>
    </location>
</feature>
<accession>A0AAD6ULF1</accession>
<organism evidence="3 4">
    <name type="scientific">Mycena belliarum</name>
    <dbReference type="NCBI Taxonomy" id="1033014"/>
    <lineage>
        <taxon>Eukaryota</taxon>
        <taxon>Fungi</taxon>
        <taxon>Dikarya</taxon>
        <taxon>Basidiomycota</taxon>
        <taxon>Agaricomycotina</taxon>
        <taxon>Agaricomycetes</taxon>
        <taxon>Agaricomycetidae</taxon>
        <taxon>Agaricales</taxon>
        <taxon>Marasmiineae</taxon>
        <taxon>Mycenaceae</taxon>
        <taxon>Mycena</taxon>
    </lineage>
</organism>
<dbReference type="Gene3D" id="2.60.120.260">
    <property type="entry name" value="Galactose-binding domain-like"/>
    <property type="match status" value="2"/>
</dbReference>
<sequence>MFSKLLYPLLVLVTADFAVSSAQGEATSVDSNKAPIFYKPVHTVRLADDSISPRAAALDFSASQWIWTNEVSVPGGTAPVGTRAFRKDFTAPLGKTPVQADIIITVDNGLTMFVNGAEVGTGGNFTVAERFCFPLQPCLNVFAVTATNAGGPAGILATILITYTDGTTSTIVSDTTWRYFLTVPDGYEQLSYDDNSWTPAVAEGPYGVAPWGQISIPSSAPALALSDVSWIWTSEVVNGAAPAGARAFRKTYTPPTGHTATLAKIIITADNEYTLYVNGVLVGSGSTWPVAQTYTVDLSPASNVVFAVYAVNAAGPAGLLAAIEITLSECSCSSGVIVYTDAGWKSYIGTPYGFQLAGYDDSSWPTATVEGPEGMPPWGSITVSSSSGPVTAVSGAPAGQKNETAV</sequence>
<evidence type="ECO:0000256" key="1">
    <source>
        <dbReference type="SAM" id="MobiDB-lite"/>
    </source>
</evidence>
<evidence type="ECO:0000256" key="2">
    <source>
        <dbReference type="SAM" id="SignalP"/>
    </source>
</evidence>
<reference evidence="3" key="1">
    <citation type="submission" date="2023-03" db="EMBL/GenBank/DDBJ databases">
        <title>Massive genome expansion in bonnet fungi (Mycena s.s.) driven by repeated elements and novel gene families across ecological guilds.</title>
        <authorList>
            <consortium name="Lawrence Berkeley National Laboratory"/>
            <person name="Harder C.B."/>
            <person name="Miyauchi S."/>
            <person name="Viragh M."/>
            <person name="Kuo A."/>
            <person name="Thoen E."/>
            <person name="Andreopoulos B."/>
            <person name="Lu D."/>
            <person name="Skrede I."/>
            <person name="Drula E."/>
            <person name="Henrissat B."/>
            <person name="Morin E."/>
            <person name="Kohler A."/>
            <person name="Barry K."/>
            <person name="LaButti K."/>
            <person name="Morin E."/>
            <person name="Salamov A."/>
            <person name="Lipzen A."/>
            <person name="Mereny Z."/>
            <person name="Hegedus B."/>
            <person name="Baldrian P."/>
            <person name="Stursova M."/>
            <person name="Weitz H."/>
            <person name="Taylor A."/>
            <person name="Grigoriev I.V."/>
            <person name="Nagy L.G."/>
            <person name="Martin F."/>
            <person name="Kauserud H."/>
        </authorList>
    </citation>
    <scope>NUCLEOTIDE SEQUENCE</scope>
    <source>
        <strain evidence="3">CBHHK173m</strain>
    </source>
</reference>
<dbReference type="Proteomes" id="UP001222325">
    <property type="component" value="Unassembled WGS sequence"/>
</dbReference>